<accession>A0ACA9STE8</accession>
<gene>
    <name evidence="1" type="ORF">RPERSI_LOCUS34425</name>
</gene>
<sequence length="202" mass="22951">VVFPCRNAWFTYVKDNIRPRESIIFAVSQLEIIRNEFYVYARDINCIDTQFISKKNVFDRGILYGSSSSKNTVRFKLLVTHQNFAECLKDKSENRGLSLEASDADMSKFNSDFSNDSHSSKRVQVEDVDGCVEEFREKESEMCQNFAENLKEGAKNEVVVANDSVGYFVSSLSDTSYLPNHSHVEDIGEFAGVDCAKDTNNF</sequence>
<dbReference type="Proteomes" id="UP000789920">
    <property type="component" value="Unassembled WGS sequence"/>
</dbReference>
<evidence type="ECO:0000313" key="1">
    <source>
        <dbReference type="EMBL" id="CAG8847001.1"/>
    </source>
</evidence>
<evidence type="ECO:0000313" key="2">
    <source>
        <dbReference type="Proteomes" id="UP000789920"/>
    </source>
</evidence>
<dbReference type="EMBL" id="CAJVQC010153833">
    <property type="protein sequence ID" value="CAG8847001.1"/>
    <property type="molecule type" value="Genomic_DNA"/>
</dbReference>
<reference evidence="1" key="1">
    <citation type="submission" date="2021-06" db="EMBL/GenBank/DDBJ databases">
        <authorList>
            <person name="Kallberg Y."/>
            <person name="Tangrot J."/>
            <person name="Rosling A."/>
        </authorList>
    </citation>
    <scope>NUCLEOTIDE SEQUENCE</scope>
    <source>
        <strain evidence="1">MA461A</strain>
    </source>
</reference>
<organism evidence="1 2">
    <name type="scientific">Racocetra persica</name>
    <dbReference type="NCBI Taxonomy" id="160502"/>
    <lineage>
        <taxon>Eukaryota</taxon>
        <taxon>Fungi</taxon>
        <taxon>Fungi incertae sedis</taxon>
        <taxon>Mucoromycota</taxon>
        <taxon>Glomeromycotina</taxon>
        <taxon>Glomeromycetes</taxon>
        <taxon>Diversisporales</taxon>
        <taxon>Gigasporaceae</taxon>
        <taxon>Racocetra</taxon>
    </lineage>
</organism>
<comment type="caution">
    <text evidence="1">The sequence shown here is derived from an EMBL/GenBank/DDBJ whole genome shotgun (WGS) entry which is preliminary data.</text>
</comment>
<name>A0ACA9STE8_9GLOM</name>
<feature type="non-terminal residue" evidence="1">
    <location>
        <position position="1"/>
    </location>
</feature>
<proteinExistence type="predicted"/>
<feature type="non-terminal residue" evidence="1">
    <location>
        <position position="202"/>
    </location>
</feature>
<protein>
    <submittedName>
        <fullName evidence="1">21266_t:CDS:1</fullName>
    </submittedName>
</protein>
<keyword evidence="2" id="KW-1185">Reference proteome</keyword>